<comment type="cofactor">
    <cofactor evidence="1">
        <name>pyridoxal 5'-phosphate</name>
        <dbReference type="ChEBI" id="CHEBI:597326"/>
    </cofactor>
</comment>
<dbReference type="RefSeq" id="WP_279252077.1">
    <property type="nucleotide sequence ID" value="NZ_SHNP01000002.1"/>
</dbReference>
<comment type="pathway">
    <text evidence="7">Cofactor biosynthesis; tetrahydrofolate biosynthesis; 4-aminobenzoate from chorismate: step 2/2.</text>
</comment>
<reference evidence="11" key="1">
    <citation type="submission" date="2019-02" db="EMBL/GenBank/DDBJ databases">
        <authorList>
            <person name="Li S.-H."/>
        </authorList>
    </citation>
    <scope>NUCLEOTIDE SEQUENCE</scope>
    <source>
        <strain evidence="11">IMCC8485</strain>
    </source>
</reference>
<dbReference type="InterPro" id="IPR043132">
    <property type="entry name" value="BCAT-like_C"/>
</dbReference>
<dbReference type="EC" id="4.1.3.38" evidence="8 10"/>
<dbReference type="InterPro" id="IPR050571">
    <property type="entry name" value="Class-IV_PLP-Dep_Aminotrnsfr"/>
</dbReference>
<dbReference type="PANTHER" id="PTHR42743">
    <property type="entry name" value="AMINO-ACID AMINOTRANSFERASE"/>
    <property type="match status" value="1"/>
</dbReference>
<dbReference type="InterPro" id="IPR017824">
    <property type="entry name" value="Aminodeoxychorismate_lyase_IV"/>
</dbReference>
<dbReference type="GO" id="GO:0008696">
    <property type="term" value="F:4-amino-4-deoxychorismate lyase activity"/>
    <property type="evidence" value="ECO:0007669"/>
    <property type="project" value="UniProtKB-EC"/>
</dbReference>
<evidence type="ECO:0000256" key="7">
    <source>
        <dbReference type="ARBA" id="ARBA00035633"/>
    </source>
</evidence>
<dbReference type="NCBIfam" id="TIGR03461">
    <property type="entry name" value="pabC_Proteo"/>
    <property type="match status" value="1"/>
</dbReference>
<sequence>MSSSPLIWVDGEPAQALPLPDRGLDFGDGLFETLLVRQGVPLFLPLHMERLAAGVDLLSFPDCIDAAKAQLSHSAARLSDLDWAAMRLTLTRGSAPRGYAAPLEAMPRIVITAAGLAADRSQQAAPLHLGWADLRWSSQPHLAGIKHLNRLEQVLVANQARDSHWDDAVVLDQQGNVCSLSAGNLFLLESGRLLTPSLETCGIAGTRRRLVLEQLAPALGVAVEQAHISPEQLLEADAVICCNSIRGLQAVASLGDRSWTNFSMCEALHQRYVDAMAC</sequence>
<dbReference type="Proteomes" id="UP001143307">
    <property type="component" value="Unassembled WGS sequence"/>
</dbReference>
<dbReference type="InterPro" id="IPR043131">
    <property type="entry name" value="BCAT-like_N"/>
</dbReference>
<dbReference type="PANTHER" id="PTHR42743:SF2">
    <property type="entry name" value="AMINODEOXYCHORISMATE LYASE"/>
    <property type="match status" value="1"/>
</dbReference>
<protein>
    <recommendedName>
        <fullName evidence="8 10">Aminodeoxychorismate lyase</fullName>
        <ecNumber evidence="8 10">4.1.3.38</ecNumber>
    </recommendedName>
</protein>
<name>A0ABT3ST02_9GAMM</name>
<comment type="catalytic activity">
    <reaction evidence="9">
        <text>4-amino-4-deoxychorismate = 4-aminobenzoate + pyruvate + H(+)</text>
        <dbReference type="Rhea" id="RHEA:16201"/>
        <dbReference type="ChEBI" id="CHEBI:15361"/>
        <dbReference type="ChEBI" id="CHEBI:15378"/>
        <dbReference type="ChEBI" id="CHEBI:17836"/>
        <dbReference type="ChEBI" id="CHEBI:58406"/>
        <dbReference type="EC" id="4.1.3.38"/>
    </reaction>
</comment>
<evidence type="ECO:0000256" key="10">
    <source>
        <dbReference type="NCBIfam" id="TIGR03461"/>
    </source>
</evidence>
<accession>A0ABT3ST02</accession>
<dbReference type="InterPro" id="IPR036038">
    <property type="entry name" value="Aminotransferase-like"/>
</dbReference>
<keyword evidence="6 11" id="KW-0456">Lyase</keyword>
<evidence type="ECO:0000256" key="8">
    <source>
        <dbReference type="ARBA" id="ARBA00035676"/>
    </source>
</evidence>
<dbReference type="Pfam" id="PF01063">
    <property type="entry name" value="Aminotran_4"/>
    <property type="match status" value="1"/>
</dbReference>
<proteinExistence type="inferred from homology"/>
<evidence type="ECO:0000256" key="5">
    <source>
        <dbReference type="ARBA" id="ARBA00022909"/>
    </source>
</evidence>
<dbReference type="Gene3D" id="3.20.10.10">
    <property type="entry name" value="D-amino Acid Aminotransferase, subunit A, domain 2"/>
    <property type="match status" value="1"/>
</dbReference>
<dbReference type="EMBL" id="SHNP01000002">
    <property type="protein sequence ID" value="MCX2973121.1"/>
    <property type="molecule type" value="Genomic_DNA"/>
</dbReference>
<dbReference type="Gene3D" id="3.30.470.10">
    <property type="match status" value="1"/>
</dbReference>
<keyword evidence="12" id="KW-1185">Reference proteome</keyword>
<keyword evidence="5" id="KW-0289">Folate biosynthesis</keyword>
<keyword evidence="4" id="KW-0663">Pyridoxal phosphate</keyword>
<evidence type="ECO:0000256" key="3">
    <source>
        <dbReference type="ARBA" id="ARBA00011738"/>
    </source>
</evidence>
<evidence type="ECO:0000256" key="1">
    <source>
        <dbReference type="ARBA" id="ARBA00001933"/>
    </source>
</evidence>
<comment type="similarity">
    <text evidence="2">Belongs to the class-IV pyridoxal-phosphate-dependent aminotransferase family.</text>
</comment>
<evidence type="ECO:0000256" key="9">
    <source>
        <dbReference type="ARBA" id="ARBA00049529"/>
    </source>
</evidence>
<comment type="subunit">
    <text evidence="3">Homodimer.</text>
</comment>
<dbReference type="InterPro" id="IPR001544">
    <property type="entry name" value="Aminotrans_IV"/>
</dbReference>
<evidence type="ECO:0000256" key="6">
    <source>
        <dbReference type="ARBA" id="ARBA00023239"/>
    </source>
</evidence>
<gene>
    <name evidence="11" type="primary">pabC</name>
    <name evidence="11" type="ORF">EYC87_05910</name>
</gene>
<dbReference type="SUPFAM" id="SSF56752">
    <property type="entry name" value="D-aminoacid aminotransferase-like PLP-dependent enzymes"/>
    <property type="match status" value="1"/>
</dbReference>
<organism evidence="11 12">
    <name type="scientific">Candidatus Seongchinamella marina</name>
    <dbReference type="NCBI Taxonomy" id="2518990"/>
    <lineage>
        <taxon>Bacteria</taxon>
        <taxon>Pseudomonadati</taxon>
        <taxon>Pseudomonadota</taxon>
        <taxon>Gammaproteobacteria</taxon>
        <taxon>Cellvibrionales</taxon>
        <taxon>Halieaceae</taxon>
        <taxon>Seongchinamella</taxon>
    </lineage>
</organism>
<evidence type="ECO:0000256" key="4">
    <source>
        <dbReference type="ARBA" id="ARBA00022898"/>
    </source>
</evidence>
<comment type="caution">
    <text evidence="11">The sequence shown here is derived from an EMBL/GenBank/DDBJ whole genome shotgun (WGS) entry which is preliminary data.</text>
</comment>
<evidence type="ECO:0000256" key="2">
    <source>
        <dbReference type="ARBA" id="ARBA00009320"/>
    </source>
</evidence>
<evidence type="ECO:0000313" key="12">
    <source>
        <dbReference type="Proteomes" id="UP001143307"/>
    </source>
</evidence>
<evidence type="ECO:0000313" key="11">
    <source>
        <dbReference type="EMBL" id="MCX2973121.1"/>
    </source>
</evidence>